<evidence type="ECO:0000313" key="2">
    <source>
        <dbReference type="EMBL" id="MBM6674620.1"/>
    </source>
</evidence>
<accession>A0A939B8A1</accession>
<gene>
    <name evidence="2" type="ORF">H6A34_12135</name>
</gene>
<dbReference type="RefSeq" id="WP_205105735.1">
    <property type="nucleotide sequence ID" value="NZ_JACJJG010000103.1"/>
</dbReference>
<organism evidence="2 3">
    <name type="scientific">Marseilla massiliensis</name>
    <dbReference type="NCBI Taxonomy" id="1841864"/>
    <lineage>
        <taxon>Bacteria</taxon>
        <taxon>Pseudomonadati</taxon>
        <taxon>Bacteroidota</taxon>
        <taxon>Bacteroidia</taxon>
        <taxon>Bacteroidales</taxon>
        <taxon>Prevotellaceae</taxon>
        <taxon>Marseilla</taxon>
    </lineage>
</organism>
<reference evidence="2" key="1">
    <citation type="submission" date="2020-08" db="EMBL/GenBank/DDBJ databases">
        <authorList>
            <person name="Cejkova D."/>
            <person name="Kubasova T."/>
            <person name="Jahodarova E."/>
            <person name="Rychlik I."/>
        </authorList>
    </citation>
    <scope>NUCLEOTIDE SEQUENCE</scope>
    <source>
        <strain evidence="2">An824</strain>
    </source>
</reference>
<proteinExistence type="predicted"/>
<evidence type="ECO:0000256" key="1">
    <source>
        <dbReference type="SAM" id="SignalP"/>
    </source>
</evidence>
<feature type="chain" id="PRO_5037221546" description="Outer membrane protein beta-barrel domain-containing protein" evidence="1">
    <location>
        <begin position="24"/>
        <end position="243"/>
    </location>
</feature>
<evidence type="ECO:0000313" key="3">
    <source>
        <dbReference type="Proteomes" id="UP000706891"/>
    </source>
</evidence>
<dbReference type="EMBL" id="JACJJG010000103">
    <property type="protein sequence ID" value="MBM6674620.1"/>
    <property type="molecule type" value="Genomic_DNA"/>
</dbReference>
<dbReference type="AlphaFoldDB" id="A0A939B8A1"/>
<dbReference type="SUPFAM" id="SSF56925">
    <property type="entry name" value="OMPA-like"/>
    <property type="match status" value="1"/>
</dbReference>
<name>A0A939B8A1_9BACT</name>
<reference evidence="2" key="2">
    <citation type="journal article" date="2021" name="Sci. Rep.">
        <title>The distribution of antibiotic resistance genes in chicken gut microbiota commensals.</title>
        <authorList>
            <person name="Juricova H."/>
            <person name="Matiasovicova J."/>
            <person name="Kubasova T."/>
            <person name="Cejkova D."/>
            <person name="Rychlik I."/>
        </authorList>
    </citation>
    <scope>NUCLEOTIDE SEQUENCE</scope>
    <source>
        <strain evidence="2">An824</strain>
    </source>
</reference>
<dbReference type="InterPro" id="IPR011250">
    <property type="entry name" value="OMP/PagP_B-barrel"/>
</dbReference>
<keyword evidence="3" id="KW-1185">Reference proteome</keyword>
<evidence type="ECO:0008006" key="4">
    <source>
        <dbReference type="Google" id="ProtNLM"/>
    </source>
</evidence>
<sequence length="243" mass="26906">MMNTRPLIVLVLLLCLSRLVANAQDDDSRRWAIDFRLSPVKPIVTLNETPDKYYDPIKTGGGPNFSAHIEYFIPQTGFSVVGGYDHEVMDFYSGDVSADLSQIMLGGRWYFLSKSCALQPYLGVSTFWNVAGRKDAGTMSMSGMYGSYERKYSVSSPVLSVAPVVGLDIYMFSCVALEIDYGFRMAVDGHTSSQTTFGKDTTPYAMRSPMHRHALSVGLKVTFPFKFTSSDFGGLLDSLLDLK</sequence>
<dbReference type="Gene3D" id="2.40.160.20">
    <property type="match status" value="1"/>
</dbReference>
<protein>
    <recommendedName>
        <fullName evidence="4">Outer membrane protein beta-barrel domain-containing protein</fullName>
    </recommendedName>
</protein>
<dbReference type="Proteomes" id="UP000706891">
    <property type="component" value="Unassembled WGS sequence"/>
</dbReference>
<comment type="caution">
    <text evidence="2">The sequence shown here is derived from an EMBL/GenBank/DDBJ whole genome shotgun (WGS) entry which is preliminary data.</text>
</comment>
<keyword evidence="1" id="KW-0732">Signal</keyword>
<feature type="signal peptide" evidence="1">
    <location>
        <begin position="1"/>
        <end position="23"/>
    </location>
</feature>